<dbReference type="EMBL" id="BRZM01007219">
    <property type="protein sequence ID" value="GLD53034.1"/>
    <property type="molecule type" value="Genomic_DNA"/>
</dbReference>
<comment type="caution">
    <text evidence="3">The sequence shown here is derived from an EMBL/GenBank/DDBJ whole genome shotgun (WGS) entry which is preliminary data.</text>
</comment>
<organism evidence="3 4">
    <name type="scientific">Lates japonicus</name>
    <name type="common">Japanese lates</name>
    <dbReference type="NCBI Taxonomy" id="270547"/>
    <lineage>
        <taxon>Eukaryota</taxon>
        <taxon>Metazoa</taxon>
        <taxon>Chordata</taxon>
        <taxon>Craniata</taxon>
        <taxon>Vertebrata</taxon>
        <taxon>Euteleostomi</taxon>
        <taxon>Actinopterygii</taxon>
        <taxon>Neopterygii</taxon>
        <taxon>Teleostei</taxon>
        <taxon>Neoteleostei</taxon>
        <taxon>Acanthomorphata</taxon>
        <taxon>Carangaria</taxon>
        <taxon>Carangaria incertae sedis</taxon>
        <taxon>Centropomidae</taxon>
        <taxon>Lates</taxon>
    </lineage>
</organism>
<evidence type="ECO:0000313" key="3">
    <source>
        <dbReference type="EMBL" id="GLD53034.1"/>
    </source>
</evidence>
<dbReference type="InterPro" id="IPR013320">
    <property type="entry name" value="ConA-like_dom_sf"/>
</dbReference>
<feature type="domain" description="Laminin G" evidence="2">
    <location>
        <begin position="1"/>
        <end position="62"/>
    </location>
</feature>
<dbReference type="Proteomes" id="UP001279410">
    <property type="component" value="Unassembled WGS sequence"/>
</dbReference>
<comment type="caution">
    <text evidence="1">Lacks conserved residue(s) required for the propagation of feature annotation.</text>
</comment>
<sequence>GTFGPIFLGDVSSQWETRDGSAKGARRFIGCIRELQVNSKEIYLVGEAVRGRNIKNCDPPVCQHLPCRNGGTCVRY</sequence>
<evidence type="ECO:0000259" key="2">
    <source>
        <dbReference type="PROSITE" id="PS50025"/>
    </source>
</evidence>
<name>A0AAD3MFM5_LATJO</name>
<feature type="non-terminal residue" evidence="3">
    <location>
        <position position="1"/>
    </location>
</feature>
<keyword evidence="4" id="KW-1185">Reference proteome</keyword>
<reference evidence="3" key="1">
    <citation type="submission" date="2022-08" db="EMBL/GenBank/DDBJ databases">
        <title>Genome sequencing of akame (Lates japonicus).</title>
        <authorList>
            <person name="Hashiguchi Y."/>
            <person name="Takahashi H."/>
        </authorList>
    </citation>
    <scope>NUCLEOTIDE SEQUENCE</scope>
    <source>
        <strain evidence="3">Kochi</strain>
    </source>
</reference>
<dbReference type="InterPro" id="IPR001791">
    <property type="entry name" value="Laminin_G"/>
</dbReference>
<dbReference type="SUPFAM" id="SSF49899">
    <property type="entry name" value="Concanavalin A-like lectins/glucanases"/>
    <property type="match status" value="1"/>
</dbReference>
<evidence type="ECO:0000313" key="4">
    <source>
        <dbReference type="Proteomes" id="UP001279410"/>
    </source>
</evidence>
<dbReference type="PROSITE" id="PS50025">
    <property type="entry name" value="LAM_G_DOMAIN"/>
    <property type="match status" value="1"/>
</dbReference>
<gene>
    <name evidence="3" type="ORF">AKAME5_002973100</name>
</gene>
<evidence type="ECO:0000256" key="1">
    <source>
        <dbReference type="PROSITE-ProRule" id="PRU00122"/>
    </source>
</evidence>
<dbReference type="Gene3D" id="2.60.120.200">
    <property type="match status" value="1"/>
</dbReference>
<protein>
    <submittedName>
        <fullName evidence="3">Protein eyes shut homolog</fullName>
    </submittedName>
</protein>
<accession>A0AAD3MFM5</accession>
<proteinExistence type="predicted"/>
<dbReference type="AlphaFoldDB" id="A0AAD3MFM5"/>